<feature type="chain" id="PRO_5006668210" description="CREG-like beta-barrel domain-containing protein" evidence="1">
    <location>
        <begin position="18"/>
        <end position="170"/>
    </location>
</feature>
<dbReference type="InterPro" id="IPR012349">
    <property type="entry name" value="Split_barrel_FMN-bd"/>
</dbReference>
<dbReference type="GO" id="GO:0005615">
    <property type="term" value="C:extracellular space"/>
    <property type="evidence" value="ECO:0007669"/>
    <property type="project" value="TreeGrafter"/>
</dbReference>
<dbReference type="InterPro" id="IPR055343">
    <property type="entry name" value="CREG_beta-barrel"/>
</dbReference>
<dbReference type="Proteomes" id="UP000051574">
    <property type="component" value="Unassembled WGS sequence"/>
</dbReference>
<protein>
    <recommendedName>
        <fullName evidence="2">CREG-like beta-barrel domain-containing protein</fullName>
    </recommendedName>
</protein>
<comment type="caution">
    <text evidence="3">The sequence shown here is derived from an EMBL/GenBank/DDBJ whole genome shotgun (WGS) entry which is preliminary data.</text>
</comment>
<dbReference type="PANTHER" id="PTHR13343:SF17">
    <property type="entry name" value="CELLULAR REPRESSOR OF E1A-STIMULATED GENES, ISOFORM A"/>
    <property type="match status" value="1"/>
</dbReference>
<organism evidence="3 4">
    <name type="scientific">Oryctes borbonicus</name>
    <dbReference type="NCBI Taxonomy" id="1629725"/>
    <lineage>
        <taxon>Eukaryota</taxon>
        <taxon>Metazoa</taxon>
        <taxon>Ecdysozoa</taxon>
        <taxon>Arthropoda</taxon>
        <taxon>Hexapoda</taxon>
        <taxon>Insecta</taxon>
        <taxon>Pterygota</taxon>
        <taxon>Neoptera</taxon>
        <taxon>Endopterygota</taxon>
        <taxon>Coleoptera</taxon>
        <taxon>Polyphaga</taxon>
        <taxon>Scarabaeiformia</taxon>
        <taxon>Scarabaeidae</taxon>
        <taxon>Dynastinae</taxon>
        <taxon>Oryctes</taxon>
    </lineage>
</organism>
<dbReference type="GO" id="GO:0005737">
    <property type="term" value="C:cytoplasm"/>
    <property type="evidence" value="ECO:0007669"/>
    <property type="project" value="UniProtKB-ARBA"/>
</dbReference>
<accession>A0A0T6AWC9</accession>
<feature type="domain" description="CREG-like beta-barrel" evidence="2">
    <location>
        <begin position="24"/>
        <end position="160"/>
    </location>
</feature>
<dbReference type="SUPFAM" id="SSF50475">
    <property type="entry name" value="FMN-binding split barrel"/>
    <property type="match status" value="1"/>
</dbReference>
<evidence type="ECO:0000313" key="3">
    <source>
        <dbReference type="EMBL" id="KRT78903.1"/>
    </source>
</evidence>
<dbReference type="AlphaFoldDB" id="A0A0T6AWC9"/>
<name>A0A0T6AWC9_9SCAR</name>
<dbReference type="Pfam" id="PF13883">
    <property type="entry name" value="CREG_beta-barrel"/>
    <property type="match status" value="1"/>
</dbReference>
<dbReference type="PANTHER" id="PTHR13343">
    <property type="entry name" value="CREG1 PROTEIN"/>
    <property type="match status" value="1"/>
</dbReference>
<proteinExistence type="predicted"/>
<dbReference type="EMBL" id="LJIG01022753">
    <property type="protein sequence ID" value="KRT78903.1"/>
    <property type="molecule type" value="Genomic_DNA"/>
</dbReference>
<evidence type="ECO:0000313" key="4">
    <source>
        <dbReference type="Proteomes" id="UP000051574"/>
    </source>
</evidence>
<gene>
    <name evidence="3" type="ORF">AMK59_6481</name>
</gene>
<reference evidence="3 4" key="1">
    <citation type="submission" date="2015-09" db="EMBL/GenBank/DDBJ databases">
        <title>Draft genome of the scarab beetle Oryctes borbonicus.</title>
        <authorList>
            <person name="Meyer J.M."/>
            <person name="Markov G.V."/>
            <person name="Baskaran P."/>
            <person name="Herrmann M."/>
            <person name="Sommer R.J."/>
            <person name="Roedelsperger C."/>
        </authorList>
    </citation>
    <scope>NUCLEOTIDE SEQUENCE [LARGE SCALE GENOMIC DNA]</scope>
    <source>
        <strain evidence="3">OB123</strain>
        <tissue evidence="3">Whole animal</tissue>
    </source>
</reference>
<keyword evidence="1" id="KW-0732">Signal</keyword>
<feature type="signal peptide" evidence="1">
    <location>
        <begin position="1"/>
        <end position="17"/>
    </location>
</feature>
<evidence type="ECO:0000259" key="2">
    <source>
        <dbReference type="Pfam" id="PF13883"/>
    </source>
</evidence>
<dbReference type="OrthoDB" id="46836at2759"/>
<keyword evidence="4" id="KW-1185">Reference proteome</keyword>
<evidence type="ECO:0000256" key="1">
    <source>
        <dbReference type="SAM" id="SignalP"/>
    </source>
</evidence>
<dbReference type="Gene3D" id="2.30.110.10">
    <property type="entry name" value="Electron Transport, Fmn-binding Protein, Chain A"/>
    <property type="match status" value="1"/>
</dbReference>
<sequence length="170" mass="18961">MKCEFLVLTVFLAAVNARLLRGPPDPDKVAAMARYIVHNTDWTSIATISTLDTIPEYPFVTLKSISDGPENNGTGVPYLYMTDLDLSGRDIKKNNNVTIMCSLAETDYCKSKLWDPQDPRCAKVIISGKFVQIPTASDEYAFGKNALFEKHPSMRYWPAGKIIKKIGILL</sequence>